<keyword evidence="2" id="KW-1185">Reference proteome</keyword>
<gene>
    <name evidence="1" type="ORF">WMSIL1_LOCUS3590</name>
</gene>
<sequence>MTIYSGMKKPDKVSKVGKWVLPHGLSEINKQQRVTCSVSVRSRELNFSPLF</sequence>
<accession>A0A564Y8I4</accession>
<dbReference type="EMBL" id="CABIJS010000111">
    <property type="protein sequence ID" value="VUZ43605.1"/>
    <property type="molecule type" value="Genomic_DNA"/>
</dbReference>
<proteinExistence type="predicted"/>
<evidence type="ECO:0000313" key="2">
    <source>
        <dbReference type="Proteomes" id="UP000321570"/>
    </source>
</evidence>
<dbReference type="Proteomes" id="UP000321570">
    <property type="component" value="Unassembled WGS sequence"/>
</dbReference>
<reference evidence="1 2" key="1">
    <citation type="submission" date="2019-07" db="EMBL/GenBank/DDBJ databases">
        <authorList>
            <person name="Jastrzebski P J."/>
            <person name="Paukszto L."/>
            <person name="Jastrzebski P J."/>
        </authorList>
    </citation>
    <scope>NUCLEOTIDE SEQUENCE [LARGE SCALE GENOMIC DNA]</scope>
    <source>
        <strain evidence="1 2">WMS-il1</strain>
    </source>
</reference>
<dbReference type="AlphaFoldDB" id="A0A564Y8I4"/>
<protein>
    <submittedName>
        <fullName evidence="1">Uncharacterized protein</fullName>
    </submittedName>
</protein>
<evidence type="ECO:0000313" key="1">
    <source>
        <dbReference type="EMBL" id="VUZ43605.1"/>
    </source>
</evidence>
<organism evidence="1 2">
    <name type="scientific">Hymenolepis diminuta</name>
    <name type="common">Rat tapeworm</name>
    <dbReference type="NCBI Taxonomy" id="6216"/>
    <lineage>
        <taxon>Eukaryota</taxon>
        <taxon>Metazoa</taxon>
        <taxon>Spiralia</taxon>
        <taxon>Lophotrochozoa</taxon>
        <taxon>Platyhelminthes</taxon>
        <taxon>Cestoda</taxon>
        <taxon>Eucestoda</taxon>
        <taxon>Cyclophyllidea</taxon>
        <taxon>Hymenolepididae</taxon>
        <taxon>Hymenolepis</taxon>
    </lineage>
</organism>
<name>A0A564Y8I4_HYMDI</name>